<dbReference type="OrthoDB" id="3155at2759"/>
<comment type="caution">
    <text evidence="2">The sequence shown here is derived from an EMBL/GenBank/DDBJ whole genome shotgun (WGS) entry which is preliminary data.</text>
</comment>
<dbReference type="Pfam" id="PF09353">
    <property type="entry name" value="DUF1995"/>
    <property type="match status" value="1"/>
</dbReference>
<evidence type="ECO:0000313" key="3">
    <source>
        <dbReference type="Proteomes" id="UP000247409"/>
    </source>
</evidence>
<organism evidence="2 3">
    <name type="scientific">Gracilariopsis chorda</name>
    <dbReference type="NCBI Taxonomy" id="448386"/>
    <lineage>
        <taxon>Eukaryota</taxon>
        <taxon>Rhodophyta</taxon>
        <taxon>Florideophyceae</taxon>
        <taxon>Rhodymeniophycidae</taxon>
        <taxon>Gracilariales</taxon>
        <taxon>Gracilariaceae</taxon>
        <taxon>Gracilariopsis</taxon>
    </lineage>
</organism>
<gene>
    <name evidence="2" type="ORF">BWQ96_02704</name>
</gene>
<protein>
    <recommendedName>
        <fullName evidence="1">DUF1995 domain-containing protein</fullName>
    </recommendedName>
</protein>
<evidence type="ECO:0000313" key="2">
    <source>
        <dbReference type="EMBL" id="PXF47560.1"/>
    </source>
</evidence>
<accession>A0A2V3J2E3</accession>
<dbReference type="Proteomes" id="UP000247409">
    <property type="component" value="Unassembled WGS sequence"/>
</dbReference>
<sequence length="327" mass="37215">MAYLSSVEMASPLSFITSIPLIKATERRLLCKTSPSRSQNRRCATRAVQEAGDQASIEPKPETPFPVLYDAWFPPNELSIQMQKCVERAVTNGHTLLELQWPVVPNLEEIAAGTLLNFKFGKHVSRVLGMDEPKDYMLIKRYLAPFCNLYWTLCLSQTPCFRDRVVWAVSTDGVSKTAAEGQLKNVRLASMRNPPETGDDDVLVIIDPRVNDVWKRGAQLRPKNGYTVFLNSQFNESYGLTGPRRGVLKDTQVAYMLKRVTRGYVFYAYPGPWRACLEKPDLGIEELKCFEKEPKLRDIAAVVRLESNRRYGSFYNDRYVRGFGGRL</sequence>
<proteinExistence type="predicted"/>
<dbReference type="AlphaFoldDB" id="A0A2V3J2E3"/>
<evidence type="ECO:0000259" key="1">
    <source>
        <dbReference type="Pfam" id="PF09353"/>
    </source>
</evidence>
<dbReference type="InterPro" id="IPR018962">
    <property type="entry name" value="DUF1995"/>
</dbReference>
<feature type="domain" description="DUF1995" evidence="1">
    <location>
        <begin position="78"/>
        <end position="300"/>
    </location>
</feature>
<reference evidence="2 3" key="1">
    <citation type="journal article" date="2018" name="Mol. Biol. Evol.">
        <title>Analysis of the draft genome of the red seaweed Gracilariopsis chorda provides insights into genome size evolution in Rhodophyta.</title>
        <authorList>
            <person name="Lee J."/>
            <person name="Yang E.C."/>
            <person name="Graf L."/>
            <person name="Yang J.H."/>
            <person name="Qiu H."/>
            <person name="Zel Zion U."/>
            <person name="Chan C.X."/>
            <person name="Stephens T.G."/>
            <person name="Weber A.P.M."/>
            <person name="Boo G.H."/>
            <person name="Boo S.M."/>
            <person name="Kim K.M."/>
            <person name="Shin Y."/>
            <person name="Jung M."/>
            <person name="Lee S.J."/>
            <person name="Yim H.S."/>
            <person name="Lee J.H."/>
            <person name="Bhattacharya D."/>
            <person name="Yoon H.S."/>
        </authorList>
    </citation>
    <scope>NUCLEOTIDE SEQUENCE [LARGE SCALE GENOMIC DNA]</scope>
    <source>
        <strain evidence="2 3">SKKU-2015</strain>
        <tissue evidence="2">Whole body</tissue>
    </source>
</reference>
<dbReference type="EMBL" id="NBIV01000023">
    <property type="protein sequence ID" value="PXF47560.1"/>
    <property type="molecule type" value="Genomic_DNA"/>
</dbReference>
<keyword evidence="3" id="KW-1185">Reference proteome</keyword>
<name>A0A2V3J2E3_9FLOR</name>